<proteinExistence type="predicted"/>
<dbReference type="PANTHER" id="PTHR46228">
    <property type="entry name" value="KELCH DOMAIN-CONTAINING PROTEIN"/>
    <property type="match status" value="1"/>
</dbReference>
<keyword evidence="5" id="KW-1185">Reference proteome</keyword>
<evidence type="ECO:0000256" key="3">
    <source>
        <dbReference type="SAM" id="MobiDB-lite"/>
    </source>
</evidence>
<protein>
    <recommendedName>
        <fullName evidence="6">Kelch domain-containing protein 1</fullName>
    </recommendedName>
</protein>
<dbReference type="InterPro" id="IPR011043">
    <property type="entry name" value="Gal_Oxase/kelch_b-propeller"/>
</dbReference>
<dbReference type="InterPro" id="IPR015915">
    <property type="entry name" value="Kelch-typ_b-propeller"/>
</dbReference>
<evidence type="ECO:0008006" key="6">
    <source>
        <dbReference type="Google" id="ProtNLM"/>
    </source>
</evidence>
<dbReference type="EMBL" id="CADEAL010003413">
    <property type="protein sequence ID" value="CAB1444637.1"/>
    <property type="molecule type" value="Genomic_DNA"/>
</dbReference>
<reference evidence="4" key="1">
    <citation type="submission" date="2020-03" db="EMBL/GenBank/DDBJ databases">
        <authorList>
            <person name="Weist P."/>
        </authorList>
    </citation>
    <scope>NUCLEOTIDE SEQUENCE</scope>
</reference>
<dbReference type="Gene3D" id="2.120.10.80">
    <property type="entry name" value="Kelch-type beta propeller"/>
    <property type="match status" value="2"/>
</dbReference>
<organism evidence="4 5">
    <name type="scientific">Pleuronectes platessa</name>
    <name type="common">European plaice</name>
    <dbReference type="NCBI Taxonomy" id="8262"/>
    <lineage>
        <taxon>Eukaryota</taxon>
        <taxon>Metazoa</taxon>
        <taxon>Chordata</taxon>
        <taxon>Craniata</taxon>
        <taxon>Vertebrata</taxon>
        <taxon>Euteleostomi</taxon>
        <taxon>Actinopterygii</taxon>
        <taxon>Neopterygii</taxon>
        <taxon>Teleostei</taxon>
        <taxon>Neoteleostei</taxon>
        <taxon>Acanthomorphata</taxon>
        <taxon>Carangaria</taxon>
        <taxon>Pleuronectiformes</taxon>
        <taxon>Pleuronectoidei</taxon>
        <taxon>Pleuronectidae</taxon>
        <taxon>Pleuronectes</taxon>
    </lineage>
</organism>
<keyword evidence="1" id="KW-0880">Kelch repeat</keyword>
<keyword evidence="2" id="KW-0677">Repeat</keyword>
<dbReference type="SUPFAM" id="SSF50965">
    <property type="entry name" value="Galactose oxidase, central domain"/>
    <property type="match status" value="1"/>
</dbReference>
<evidence type="ECO:0000313" key="5">
    <source>
        <dbReference type="Proteomes" id="UP001153269"/>
    </source>
</evidence>
<evidence type="ECO:0000256" key="2">
    <source>
        <dbReference type="ARBA" id="ARBA00022737"/>
    </source>
</evidence>
<evidence type="ECO:0000313" key="4">
    <source>
        <dbReference type="EMBL" id="CAB1444637.1"/>
    </source>
</evidence>
<name>A0A9N7V8J6_PLEPL</name>
<feature type="region of interest" description="Disordered" evidence="3">
    <location>
        <begin position="1"/>
        <end position="20"/>
    </location>
</feature>
<dbReference type="Pfam" id="PF24681">
    <property type="entry name" value="Kelch_KLHDC2_KLHL20_DRC7"/>
    <property type="match status" value="2"/>
</dbReference>
<gene>
    <name evidence="4" type="ORF">PLEPLA_LOCUS32353</name>
</gene>
<sequence length="405" mass="44994">MDAAAAGGGEPESPLERSSHTAFTHNQRLYVWGGYRVVCGEEFTLPSDEIWICDLDSGTWERRGISGDFPQDLSDFCGSNVGSTFYIFGGCDAGGHTNQMFSVDLSESSCSWKRVTDARGSTPSPRNKHSCWAHRNRLIYFGGYGCKTLGEAQTMSTSNFIVEEMSWTTIGDTMFRCWGWNNEVNVFDPCTETWTVPETRGPAPGPRGCHASALLGNRGYISGGVETAELDMFCLDLDTWTWTKLDVPQSVSPLGRSLHSMTGISDHGLFVFGGLGTDGNTLNDAWQFNTVRREWTKRTHPHKDKPRVCHTASPGSDSDVVVFGGSSKLCIFMDSVAVLRAPSEHHCRDVIIFQTQPYSLFRLCRDFIGKNPELFAEQLKWLPSKLRSKVDKRVSFFSNENVLTG</sequence>
<dbReference type="PANTHER" id="PTHR46228:SF1">
    <property type="entry name" value="KELCH DOMAIN-CONTAINING PROTEIN 1"/>
    <property type="match status" value="1"/>
</dbReference>
<dbReference type="Proteomes" id="UP001153269">
    <property type="component" value="Unassembled WGS sequence"/>
</dbReference>
<comment type="caution">
    <text evidence="4">The sequence shown here is derived from an EMBL/GenBank/DDBJ whole genome shotgun (WGS) entry which is preliminary data.</text>
</comment>
<accession>A0A9N7V8J6</accession>
<dbReference type="AlphaFoldDB" id="A0A9N7V8J6"/>
<feature type="compositionally biased region" description="Gly residues" evidence="3">
    <location>
        <begin position="1"/>
        <end position="10"/>
    </location>
</feature>
<evidence type="ECO:0000256" key="1">
    <source>
        <dbReference type="ARBA" id="ARBA00022441"/>
    </source>
</evidence>